<evidence type="ECO:0000313" key="3">
    <source>
        <dbReference type="Proteomes" id="UP000223606"/>
    </source>
</evidence>
<keyword evidence="2" id="KW-0808">Transferase</keyword>
<evidence type="ECO:0000313" key="2">
    <source>
        <dbReference type="EMBL" id="SON56948.1"/>
    </source>
</evidence>
<dbReference type="GO" id="GO:0016020">
    <property type="term" value="C:membrane"/>
    <property type="evidence" value="ECO:0007669"/>
    <property type="project" value="InterPro"/>
</dbReference>
<protein>
    <submittedName>
        <fullName evidence="2">sn-1,2-diacylglycerol ethanolamine-and cholinephosphotransferase</fullName>
    </submittedName>
</protein>
<reference evidence="3" key="1">
    <citation type="submission" date="2017-09" db="EMBL/GenBank/DDBJ databases">
        <title>Genome sequence of Nannocystis excedens DSM 71.</title>
        <authorList>
            <person name="Blom J."/>
        </authorList>
    </citation>
    <scope>NUCLEOTIDE SEQUENCE [LARGE SCALE GENOMIC DNA]</scope>
    <source>
        <strain evidence="3">type strain: E19</strain>
    </source>
</reference>
<dbReference type="KEGG" id="hdi:HDIA_3407"/>
<feature type="transmembrane region" description="Helical" evidence="1">
    <location>
        <begin position="128"/>
        <end position="153"/>
    </location>
</feature>
<dbReference type="Proteomes" id="UP000223606">
    <property type="component" value="Chromosome 1"/>
</dbReference>
<keyword evidence="1" id="KW-1133">Transmembrane helix</keyword>
<evidence type="ECO:0000256" key="1">
    <source>
        <dbReference type="SAM" id="Phobius"/>
    </source>
</evidence>
<dbReference type="GO" id="GO:0016780">
    <property type="term" value="F:phosphotransferase activity, for other substituted phosphate groups"/>
    <property type="evidence" value="ECO:0007669"/>
    <property type="project" value="InterPro"/>
</dbReference>
<name>A0A2C9D9Y2_9HYPH</name>
<dbReference type="Pfam" id="PF01066">
    <property type="entry name" value="CDP-OH_P_transf"/>
    <property type="match status" value="1"/>
</dbReference>
<dbReference type="InterPro" id="IPR000462">
    <property type="entry name" value="CDP-OH_P_trans"/>
</dbReference>
<accession>A0A2C9D9Y2</accession>
<dbReference type="EMBL" id="LT960614">
    <property type="protein sequence ID" value="SON56948.1"/>
    <property type="molecule type" value="Genomic_DNA"/>
</dbReference>
<feature type="transmembrane region" description="Helical" evidence="1">
    <location>
        <begin position="196"/>
        <end position="218"/>
    </location>
</feature>
<dbReference type="OrthoDB" id="116551at2"/>
<keyword evidence="1" id="KW-0472">Membrane</keyword>
<dbReference type="RefSeq" id="WP_099557271.1">
    <property type="nucleotide sequence ID" value="NZ_LT960614.1"/>
</dbReference>
<organism evidence="2 3">
    <name type="scientific">Hartmannibacter diazotrophicus</name>
    <dbReference type="NCBI Taxonomy" id="1482074"/>
    <lineage>
        <taxon>Bacteria</taxon>
        <taxon>Pseudomonadati</taxon>
        <taxon>Pseudomonadota</taxon>
        <taxon>Alphaproteobacteria</taxon>
        <taxon>Hyphomicrobiales</taxon>
        <taxon>Pleomorphomonadaceae</taxon>
        <taxon>Hartmannibacter</taxon>
    </lineage>
</organism>
<gene>
    <name evidence="2" type="ORF">HDIA_3407</name>
</gene>
<sequence>MESAKAGSKRTNDGFIQSLEKPVLLWLCKKMPAWMSPDLLTAIGVLGGVITALGYGLSSFGTGYLYLSFLGLVLNWLGDSLDGSLARFRNQSRERYGYFLDQSLDSLCHSLVVIGAGASPYARMDVSLFLLVAWLLVNICVFLWQNVSGVFVMSFAGMGLTEVRLLLILTTIVMIFCPPFHLTVLGADMTQYDLSFIAAAVVMLAIVFYTIATSAAQLRKEDDLRSGR</sequence>
<dbReference type="Gene3D" id="1.20.120.1760">
    <property type="match status" value="1"/>
</dbReference>
<dbReference type="GO" id="GO:0008654">
    <property type="term" value="P:phospholipid biosynthetic process"/>
    <property type="evidence" value="ECO:0007669"/>
    <property type="project" value="InterPro"/>
</dbReference>
<proteinExistence type="predicted"/>
<keyword evidence="1" id="KW-0812">Transmembrane</keyword>
<feature type="transmembrane region" description="Helical" evidence="1">
    <location>
        <begin position="165"/>
        <end position="184"/>
    </location>
</feature>
<feature type="transmembrane region" description="Helical" evidence="1">
    <location>
        <begin position="39"/>
        <end position="57"/>
    </location>
</feature>
<dbReference type="AlphaFoldDB" id="A0A2C9D9Y2"/>
<keyword evidence="3" id="KW-1185">Reference proteome</keyword>
<dbReference type="InterPro" id="IPR043130">
    <property type="entry name" value="CDP-OH_PTrfase_TM_dom"/>
</dbReference>